<evidence type="ECO:0000313" key="1">
    <source>
        <dbReference type="EMBL" id="KAH8020899.1"/>
    </source>
</evidence>
<reference evidence="1" key="2">
    <citation type="submission" date="2021-09" db="EMBL/GenBank/DDBJ databases">
        <authorList>
            <person name="Jia N."/>
            <person name="Wang J."/>
            <person name="Shi W."/>
            <person name="Du L."/>
            <person name="Sun Y."/>
            <person name="Zhan W."/>
            <person name="Jiang J."/>
            <person name="Wang Q."/>
            <person name="Zhang B."/>
            <person name="Ji P."/>
            <person name="Sakyi L.B."/>
            <person name="Cui X."/>
            <person name="Yuan T."/>
            <person name="Jiang B."/>
            <person name="Yang W."/>
            <person name="Lam T.T.-Y."/>
            <person name="Chang Q."/>
            <person name="Ding S."/>
            <person name="Wang X."/>
            <person name="Zhu J."/>
            <person name="Ruan X."/>
            <person name="Zhao L."/>
            <person name="Wei J."/>
            <person name="Que T."/>
            <person name="Du C."/>
            <person name="Cheng J."/>
            <person name="Dai P."/>
            <person name="Han X."/>
            <person name="Huang E."/>
            <person name="Gao Y."/>
            <person name="Liu J."/>
            <person name="Shao H."/>
            <person name="Ye R."/>
            <person name="Li L."/>
            <person name="Wei W."/>
            <person name="Wang X."/>
            <person name="Wang C."/>
            <person name="Huo Q."/>
            <person name="Li W."/>
            <person name="Guo W."/>
            <person name="Chen H."/>
            <person name="Chen S."/>
            <person name="Zhou L."/>
            <person name="Zhou L."/>
            <person name="Ni X."/>
            <person name="Tian J."/>
            <person name="Zhou Y."/>
            <person name="Sheng Y."/>
            <person name="Liu T."/>
            <person name="Pan Y."/>
            <person name="Xia L."/>
            <person name="Li J."/>
            <person name="Zhao F."/>
            <person name="Cao W."/>
        </authorList>
    </citation>
    <scope>NUCLEOTIDE SEQUENCE</scope>
    <source>
        <strain evidence="1">Rmic-2018</strain>
        <tissue evidence="1">Larvae</tissue>
    </source>
</reference>
<dbReference type="Proteomes" id="UP000821866">
    <property type="component" value="Chromosome 7"/>
</dbReference>
<gene>
    <name evidence="1" type="ORF">HPB51_008410</name>
</gene>
<dbReference type="AlphaFoldDB" id="A0A9J6DFX7"/>
<name>A0A9J6DFX7_RHIMP</name>
<keyword evidence="2" id="KW-1185">Reference proteome</keyword>
<sequence length="181" mass="20694">MRCLEKVLPRMSNAVVKTSSSESPFKQAVFPTDYLQFLSLPDNNQPLWLPLKRIEDLPRKQPLQAKAATLCTNDATLSKLRDAHIGPQLREEEIMAVQHVWHQHVDLFASGDNDLGFTKGQNTPYSLCRVHRHMPLNHGKKDRDFMERLCQVFHAPSLVTKTAQLEQGLYQTASQLLHARE</sequence>
<evidence type="ECO:0000313" key="2">
    <source>
        <dbReference type="Proteomes" id="UP000821866"/>
    </source>
</evidence>
<protein>
    <submittedName>
        <fullName evidence="1">Uncharacterized protein</fullName>
    </submittedName>
</protein>
<accession>A0A9J6DFX7</accession>
<organism evidence="1 2">
    <name type="scientific">Rhipicephalus microplus</name>
    <name type="common">Cattle tick</name>
    <name type="synonym">Boophilus microplus</name>
    <dbReference type="NCBI Taxonomy" id="6941"/>
    <lineage>
        <taxon>Eukaryota</taxon>
        <taxon>Metazoa</taxon>
        <taxon>Ecdysozoa</taxon>
        <taxon>Arthropoda</taxon>
        <taxon>Chelicerata</taxon>
        <taxon>Arachnida</taxon>
        <taxon>Acari</taxon>
        <taxon>Parasitiformes</taxon>
        <taxon>Ixodida</taxon>
        <taxon>Ixodoidea</taxon>
        <taxon>Ixodidae</taxon>
        <taxon>Rhipicephalinae</taxon>
        <taxon>Rhipicephalus</taxon>
        <taxon>Boophilus</taxon>
    </lineage>
</organism>
<reference evidence="1" key="1">
    <citation type="journal article" date="2020" name="Cell">
        <title>Large-Scale Comparative Analyses of Tick Genomes Elucidate Their Genetic Diversity and Vector Capacities.</title>
        <authorList>
            <consortium name="Tick Genome and Microbiome Consortium (TIGMIC)"/>
            <person name="Jia N."/>
            <person name="Wang J."/>
            <person name="Shi W."/>
            <person name="Du L."/>
            <person name="Sun Y."/>
            <person name="Zhan W."/>
            <person name="Jiang J.F."/>
            <person name="Wang Q."/>
            <person name="Zhang B."/>
            <person name="Ji P."/>
            <person name="Bell-Sakyi L."/>
            <person name="Cui X.M."/>
            <person name="Yuan T.T."/>
            <person name="Jiang B.G."/>
            <person name="Yang W.F."/>
            <person name="Lam T.T."/>
            <person name="Chang Q.C."/>
            <person name="Ding S.J."/>
            <person name="Wang X.J."/>
            <person name="Zhu J.G."/>
            <person name="Ruan X.D."/>
            <person name="Zhao L."/>
            <person name="Wei J.T."/>
            <person name="Ye R.Z."/>
            <person name="Que T.C."/>
            <person name="Du C.H."/>
            <person name="Zhou Y.H."/>
            <person name="Cheng J.X."/>
            <person name="Dai P.F."/>
            <person name="Guo W.B."/>
            <person name="Han X.H."/>
            <person name="Huang E.J."/>
            <person name="Li L.F."/>
            <person name="Wei W."/>
            <person name="Gao Y.C."/>
            <person name="Liu J.Z."/>
            <person name="Shao H.Z."/>
            <person name="Wang X."/>
            <person name="Wang C.C."/>
            <person name="Yang T.C."/>
            <person name="Huo Q.B."/>
            <person name="Li W."/>
            <person name="Chen H.Y."/>
            <person name="Chen S.E."/>
            <person name="Zhou L.G."/>
            <person name="Ni X.B."/>
            <person name="Tian J.H."/>
            <person name="Sheng Y."/>
            <person name="Liu T."/>
            <person name="Pan Y.S."/>
            <person name="Xia L.Y."/>
            <person name="Li J."/>
            <person name="Zhao F."/>
            <person name="Cao W.C."/>
        </authorList>
    </citation>
    <scope>NUCLEOTIDE SEQUENCE</scope>
    <source>
        <strain evidence="1">Rmic-2018</strain>
    </source>
</reference>
<proteinExistence type="predicted"/>
<comment type="caution">
    <text evidence="1">The sequence shown here is derived from an EMBL/GenBank/DDBJ whole genome shotgun (WGS) entry which is preliminary data.</text>
</comment>
<dbReference type="EMBL" id="JABSTU010000009">
    <property type="protein sequence ID" value="KAH8020899.1"/>
    <property type="molecule type" value="Genomic_DNA"/>
</dbReference>